<dbReference type="PANTHER" id="PTHR42923:SF47">
    <property type="entry name" value="BLR3003 PROTEIN"/>
    <property type="match status" value="1"/>
</dbReference>
<proteinExistence type="predicted"/>
<feature type="region of interest" description="Disordered" evidence="1">
    <location>
        <begin position="204"/>
        <end position="250"/>
    </location>
</feature>
<reference evidence="3" key="1">
    <citation type="submission" date="2020-10" db="EMBL/GenBank/DDBJ databases">
        <title>Diversity and distribution of actinomycetes associated with coral in the coast of Hainan.</title>
        <authorList>
            <person name="Li F."/>
        </authorList>
    </citation>
    <scope>NUCLEOTIDE SEQUENCE</scope>
    <source>
        <strain evidence="3">HNM0983</strain>
    </source>
</reference>
<dbReference type="GO" id="GO:0016491">
    <property type="term" value="F:oxidoreductase activity"/>
    <property type="evidence" value="ECO:0007669"/>
    <property type="project" value="InterPro"/>
</dbReference>
<dbReference type="EMBL" id="JADEYC010000019">
    <property type="protein sequence ID" value="MBE9375221.1"/>
    <property type="molecule type" value="Genomic_DNA"/>
</dbReference>
<dbReference type="NCBIfam" id="TIGR03467">
    <property type="entry name" value="HpnE"/>
    <property type="match status" value="1"/>
</dbReference>
<feature type="compositionally biased region" description="Low complexity" evidence="1">
    <location>
        <begin position="1"/>
        <end position="24"/>
    </location>
</feature>
<dbReference type="Pfam" id="PF01593">
    <property type="entry name" value="Amino_oxidase"/>
    <property type="match status" value="1"/>
</dbReference>
<comment type="caution">
    <text evidence="3">The sequence shown here is derived from an EMBL/GenBank/DDBJ whole genome shotgun (WGS) entry which is preliminary data.</text>
</comment>
<evidence type="ECO:0000313" key="4">
    <source>
        <dbReference type="Proteomes" id="UP000598360"/>
    </source>
</evidence>
<feature type="region of interest" description="Disordered" evidence="1">
    <location>
        <begin position="1"/>
        <end position="103"/>
    </location>
</feature>
<feature type="compositionally biased region" description="Basic residues" evidence="1">
    <location>
        <begin position="90"/>
        <end position="103"/>
    </location>
</feature>
<evidence type="ECO:0000313" key="3">
    <source>
        <dbReference type="EMBL" id="MBE9375221.1"/>
    </source>
</evidence>
<organism evidence="3 4">
    <name type="scientific">Saccharopolyspora montiporae</name>
    <dbReference type="NCBI Taxonomy" id="2781240"/>
    <lineage>
        <taxon>Bacteria</taxon>
        <taxon>Bacillati</taxon>
        <taxon>Actinomycetota</taxon>
        <taxon>Actinomycetes</taxon>
        <taxon>Pseudonocardiales</taxon>
        <taxon>Pseudonocardiaceae</taxon>
        <taxon>Saccharopolyspora</taxon>
    </lineage>
</organism>
<accession>A0A929BBZ0</accession>
<feature type="domain" description="Amine oxidase" evidence="2">
    <location>
        <begin position="364"/>
        <end position="790"/>
    </location>
</feature>
<dbReference type="InterPro" id="IPR017830">
    <property type="entry name" value="SQase_HpnE"/>
</dbReference>
<dbReference type="SUPFAM" id="SSF51905">
    <property type="entry name" value="FAD/NAD(P)-binding domain"/>
    <property type="match status" value="1"/>
</dbReference>
<feature type="region of interest" description="Disordered" evidence="1">
    <location>
        <begin position="315"/>
        <end position="347"/>
    </location>
</feature>
<keyword evidence="4" id="KW-1185">Reference proteome</keyword>
<dbReference type="PANTHER" id="PTHR42923">
    <property type="entry name" value="PROTOPORPHYRINOGEN OXIDASE"/>
    <property type="match status" value="1"/>
</dbReference>
<dbReference type="Proteomes" id="UP000598360">
    <property type="component" value="Unassembled WGS sequence"/>
</dbReference>
<dbReference type="AlphaFoldDB" id="A0A929BBZ0"/>
<feature type="compositionally biased region" description="Basic residues" evidence="1">
    <location>
        <begin position="211"/>
        <end position="226"/>
    </location>
</feature>
<sequence>MPVRRSWGGSPEPRGSPSPDTSPAAGPPPPRWLRPGTTRCAPRSARPGPGPLPNGSAASRGEAAGEHSRPGPGRLRRVRTHHPGTGAQLRLRHPATPRRQAPRPVRRLRVLPPRGRHRRRWPAPRGEAAPAQAVPRIRARRIVGLRGPGPGGPGRHRPALARAHAGFRRARGRLRGRCPRNAVPDLRRAAALLPVRGRLGRQALAGGVRQRCPRPRAQARRRARHRPAADQHPARRPRRPVGGAGVPARRRPRLVRHRVRRRRGVRPRCGRLGRAGAFPGAARRAVVPGRPAAAAHARPPQQGVLRFDGRDLPPAAAQDRCGSGHRSPRTGFVAGSEQGRGGRGFAGRSTAVSRGRIAVIGGGLAGATAAIECADKGFEVDLFEGRPRLGGATYSFQRGELLVDTGQHVFLRCYSSYIGLLQRFGVARFAGLQRRFHVPVLTPGRRPSVLRRGALPAPAHLAPALLGYRLLSLGERARVARTALALRGLDPADPVLDKISFGEWLRRQGETPRGISALWGLLALAALNADPDESSMALAAKVFRTGVLDATRSMDVGVPRVPLARLHGVAAHDALLDAGVRVHLRSKVRALAPRSTGGFDLAVDGTSGNGSLDADSVVVATPHTAAAQLLRPTLPEADRWDRLSASPIVNVHVVYDRQVTGLEMAAAVDSPVQWVFDRTRSAGLGTGQYLALSQSAAHELLQRRTADLRAVFVPALQRLFPRARDARVLDFFVSREPRATFAQVPGSAALRPRARTAVPGLVLAGAWTATGWPDTTEGAVRSGSAAAEAVDQHHRARHGLEVTA</sequence>
<dbReference type="InterPro" id="IPR050464">
    <property type="entry name" value="Zeta_carotene_desat/Oxidored"/>
</dbReference>
<dbReference type="InterPro" id="IPR036188">
    <property type="entry name" value="FAD/NAD-bd_sf"/>
</dbReference>
<name>A0A929BBZ0_9PSEU</name>
<evidence type="ECO:0000256" key="1">
    <source>
        <dbReference type="SAM" id="MobiDB-lite"/>
    </source>
</evidence>
<gene>
    <name evidence="3" type="ORF">IQ251_12280</name>
</gene>
<dbReference type="InterPro" id="IPR002937">
    <property type="entry name" value="Amino_oxidase"/>
</dbReference>
<dbReference type="Gene3D" id="3.50.50.60">
    <property type="entry name" value="FAD/NAD(P)-binding domain"/>
    <property type="match status" value="1"/>
</dbReference>
<evidence type="ECO:0000259" key="2">
    <source>
        <dbReference type="Pfam" id="PF01593"/>
    </source>
</evidence>
<protein>
    <submittedName>
        <fullName evidence="3">FAD-dependent oxidoreductase</fullName>
    </submittedName>
</protein>